<keyword evidence="11" id="KW-0411">Iron-sulfur</keyword>
<dbReference type="GO" id="GO:0051538">
    <property type="term" value="F:3 iron, 4 sulfur cluster binding"/>
    <property type="evidence" value="ECO:0007669"/>
    <property type="project" value="UniProtKB-KW"/>
</dbReference>
<dbReference type="NCBIfam" id="TIGR00384">
    <property type="entry name" value="dhsB"/>
    <property type="match status" value="1"/>
</dbReference>
<evidence type="ECO:0000256" key="13">
    <source>
        <dbReference type="ARBA" id="ARBA00034078"/>
    </source>
</evidence>
<keyword evidence="12" id="KW-0003">3Fe-4S</keyword>
<dbReference type="PROSITE" id="PS00198">
    <property type="entry name" value="4FE4S_FER_1"/>
    <property type="match status" value="1"/>
</dbReference>
<dbReference type="InterPro" id="IPR012675">
    <property type="entry name" value="Beta-grasp_dom_sf"/>
</dbReference>
<dbReference type="Gene3D" id="3.10.20.30">
    <property type="match status" value="1"/>
</dbReference>
<dbReference type="AlphaFoldDB" id="A0A7W4TNP0"/>
<dbReference type="SUPFAM" id="SSF46548">
    <property type="entry name" value="alpha-helical ferredoxin"/>
    <property type="match status" value="1"/>
</dbReference>
<dbReference type="InterPro" id="IPR009051">
    <property type="entry name" value="Helical_ferredxn"/>
</dbReference>
<keyword evidence="10" id="KW-0408">Iron</keyword>
<dbReference type="SUPFAM" id="SSF54292">
    <property type="entry name" value="2Fe-2S ferredoxin-like"/>
    <property type="match status" value="1"/>
</dbReference>
<evidence type="ECO:0000256" key="7">
    <source>
        <dbReference type="ARBA" id="ARBA00022714"/>
    </source>
</evidence>
<evidence type="ECO:0000313" key="17">
    <source>
        <dbReference type="Proteomes" id="UP000533269"/>
    </source>
</evidence>
<dbReference type="FunFam" id="3.10.20.30:FF:000022">
    <property type="entry name" value="Succinate dehydrogenase iron-sulfur subunit"/>
    <property type="match status" value="1"/>
</dbReference>
<dbReference type="NCBIfam" id="NF004616">
    <property type="entry name" value="PRK05950.1"/>
    <property type="match status" value="1"/>
</dbReference>
<dbReference type="InterPro" id="IPR025192">
    <property type="entry name" value="Succ_DH/fum_Rdtase_N"/>
</dbReference>
<dbReference type="PANTHER" id="PTHR11921:SF29">
    <property type="entry name" value="SUCCINATE DEHYDROGENASE [UBIQUINONE] IRON-SULFUR SUBUNIT, MITOCHONDRIAL"/>
    <property type="match status" value="1"/>
</dbReference>
<feature type="compositionally biased region" description="Polar residues" evidence="14">
    <location>
        <begin position="1"/>
        <end position="12"/>
    </location>
</feature>
<dbReference type="InterPro" id="IPR036010">
    <property type="entry name" value="2Fe-2S_ferredoxin-like_sf"/>
</dbReference>
<feature type="domain" description="4Fe-4S ferredoxin-type" evidence="15">
    <location>
        <begin position="183"/>
        <end position="205"/>
    </location>
</feature>
<evidence type="ECO:0000256" key="6">
    <source>
        <dbReference type="ARBA" id="ARBA00022532"/>
    </source>
</evidence>
<protein>
    <recommendedName>
        <fullName evidence="4">succinate dehydrogenase</fullName>
        <ecNumber evidence="4">1.3.5.1</ecNumber>
    </recommendedName>
</protein>
<evidence type="ECO:0000256" key="5">
    <source>
        <dbReference type="ARBA" id="ARBA00022485"/>
    </source>
</evidence>
<dbReference type="PANTHER" id="PTHR11921">
    <property type="entry name" value="SUCCINATE DEHYDROGENASE IRON-SULFUR PROTEIN"/>
    <property type="match status" value="1"/>
</dbReference>
<dbReference type="GO" id="GO:0006099">
    <property type="term" value="P:tricarboxylic acid cycle"/>
    <property type="evidence" value="ECO:0007669"/>
    <property type="project" value="UniProtKB-KW"/>
</dbReference>
<keyword evidence="6" id="KW-0816">Tricarboxylic acid cycle</keyword>
<proteinExistence type="inferred from homology"/>
<organism evidence="16 17">
    <name type="scientific">Kineococcus radiotolerans</name>
    <dbReference type="NCBI Taxonomy" id="131568"/>
    <lineage>
        <taxon>Bacteria</taxon>
        <taxon>Bacillati</taxon>
        <taxon>Actinomycetota</taxon>
        <taxon>Actinomycetes</taxon>
        <taxon>Kineosporiales</taxon>
        <taxon>Kineosporiaceae</taxon>
        <taxon>Kineococcus</taxon>
    </lineage>
</organism>
<evidence type="ECO:0000256" key="14">
    <source>
        <dbReference type="SAM" id="MobiDB-lite"/>
    </source>
</evidence>
<reference evidence="16 17" key="2">
    <citation type="submission" date="2020-08" db="EMBL/GenBank/DDBJ databases">
        <authorList>
            <person name="Partida-Martinez L."/>
            <person name="Huntemann M."/>
            <person name="Clum A."/>
            <person name="Wang J."/>
            <person name="Palaniappan K."/>
            <person name="Ritter S."/>
            <person name="Chen I.-M."/>
            <person name="Stamatis D."/>
            <person name="Reddy T."/>
            <person name="O'Malley R."/>
            <person name="Daum C."/>
            <person name="Shapiro N."/>
            <person name="Ivanova N."/>
            <person name="Kyrpides N."/>
            <person name="Woyke T."/>
        </authorList>
    </citation>
    <scope>NUCLEOTIDE SEQUENCE [LARGE SCALE GENOMIC DNA]</scope>
    <source>
        <strain evidence="16 17">AS2.23</strain>
    </source>
</reference>
<comment type="cofactor">
    <cofactor evidence="2">
        <name>[4Fe-4S] cluster</name>
        <dbReference type="ChEBI" id="CHEBI:49883"/>
    </cofactor>
</comment>
<keyword evidence="5" id="KW-0004">4Fe-4S</keyword>
<dbReference type="RefSeq" id="WP_012086296.1">
    <property type="nucleotide sequence ID" value="NZ_JACHVY010000003.1"/>
</dbReference>
<dbReference type="Pfam" id="PF13183">
    <property type="entry name" value="Fer4_8"/>
    <property type="match status" value="1"/>
</dbReference>
<dbReference type="GO" id="GO:0051537">
    <property type="term" value="F:2 iron, 2 sulfur cluster binding"/>
    <property type="evidence" value="ECO:0007669"/>
    <property type="project" value="UniProtKB-KW"/>
</dbReference>
<dbReference type="InterPro" id="IPR017896">
    <property type="entry name" value="4Fe4S_Fe-S-bd"/>
</dbReference>
<dbReference type="InterPro" id="IPR050573">
    <property type="entry name" value="SDH/FRD_Iron-Sulfur"/>
</dbReference>
<reference evidence="16 17" key="1">
    <citation type="submission" date="2020-08" db="EMBL/GenBank/DDBJ databases">
        <title>The Agave Microbiome: Exploring the role of microbial communities in plant adaptations to desert environments.</title>
        <authorList>
            <person name="Partida-Martinez L.P."/>
        </authorList>
    </citation>
    <scope>NUCLEOTIDE SEQUENCE [LARGE SCALE GENOMIC DNA]</scope>
    <source>
        <strain evidence="16 17">AS2.23</strain>
    </source>
</reference>
<evidence type="ECO:0000256" key="4">
    <source>
        <dbReference type="ARBA" id="ARBA00012792"/>
    </source>
</evidence>
<comment type="cofactor">
    <cofactor evidence="1">
        <name>[3Fe-4S] cluster</name>
        <dbReference type="ChEBI" id="CHEBI:21137"/>
    </cofactor>
</comment>
<evidence type="ECO:0000256" key="3">
    <source>
        <dbReference type="ARBA" id="ARBA00009433"/>
    </source>
</evidence>
<name>A0A7W4TNP0_KINRA</name>
<keyword evidence="7" id="KW-0001">2Fe-2S</keyword>
<evidence type="ECO:0000256" key="11">
    <source>
        <dbReference type="ARBA" id="ARBA00023014"/>
    </source>
</evidence>
<accession>A0A7W4TNP0</accession>
<feature type="compositionally biased region" description="Basic and acidic residues" evidence="14">
    <location>
        <begin position="20"/>
        <end position="42"/>
    </location>
</feature>
<evidence type="ECO:0000256" key="1">
    <source>
        <dbReference type="ARBA" id="ARBA00001927"/>
    </source>
</evidence>
<dbReference type="EMBL" id="JACHVY010000003">
    <property type="protein sequence ID" value="MBB2902294.1"/>
    <property type="molecule type" value="Genomic_DNA"/>
</dbReference>
<comment type="similarity">
    <text evidence="3">Belongs to the succinate dehydrogenase/fumarate reductase iron-sulfur protein family.</text>
</comment>
<dbReference type="FunFam" id="1.10.1060.10:FF:000003">
    <property type="entry name" value="Succinate dehydrogenase iron-sulfur subunit"/>
    <property type="match status" value="1"/>
</dbReference>
<dbReference type="OMA" id="DGQYFGP"/>
<feature type="region of interest" description="Disordered" evidence="14">
    <location>
        <begin position="1"/>
        <end position="51"/>
    </location>
</feature>
<dbReference type="InterPro" id="IPR017900">
    <property type="entry name" value="4Fe4S_Fe_S_CS"/>
</dbReference>
<dbReference type="GO" id="GO:0022904">
    <property type="term" value="P:respiratory electron transport chain"/>
    <property type="evidence" value="ECO:0007669"/>
    <property type="project" value="TreeGrafter"/>
</dbReference>
<comment type="cofactor">
    <cofactor evidence="13">
        <name>[2Fe-2S] cluster</name>
        <dbReference type="ChEBI" id="CHEBI:190135"/>
    </cofactor>
</comment>
<dbReference type="GO" id="GO:0051539">
    <property type="term" value="F:4 iron, 4 sulfur cluster binding"/>
    <property type="evidence" value="ECO:0007669"/>
    <property type="project" value="UniProtKB-KW"/>
</dbReference>
<evidence type="ECO:0000256" key="2">
    <source>
        <dbReference type="ARBA" id="ARBA00001966"/>
    </source>
</evidence>
<dbReference type="Pfam" id="PF13085">
    <property type="entry name" value="Fer2_3"/>
    <property type="match status" value="1"/>
</dbReference>
<keyword evidence="9 16" id="KW-0560">Oxidoreductase</keyword>
<evidence type="ECO:0000256" key="10">
    <source>
        <dbReference type="ARBA" id="ARBA00023004"/>
    </source>
</evidence>
<comment type="caution">
    <text evidence="16">The sequence shown here is derived from an EMBL/GenBank/DDBJ whole genome shotgun (WGS) entry which is preliminary data.</text>
</comment>
<dbReference type="InterPro" id="IPR004489">
    <property type="entry name" value="Succ_DH/fum_Rdtase_Fe-S"/>
</dbReference>
<evidence type="ECO:0000313" key="16">
    <source>
        <dbReference type="EMBL" id="MBB2902294.1"/>
    </source>
</evidence>
<dbReference type="Gene3D" id="1.10.1060.10">
    <property type="entry name" value="Alpha-helical ferredoxin"/>
    <property type="match status" value="1"/>
</dbReference>
<gene>
    <name evidence="16" type="ORF">FHR75_003125</name>
</gene>
<dbReference type="GO" id="GO:0009055">
    <property type="term" value="F:electron transfer activity"/>
    <property type="evidence" value="ECO:0007669"/>
    <property type="project" value="InterPro"/>
</dbReference>
<dbReference type="GO" id="GO:0008177">
    <property type="term" value="F:succinate dehydrogenase (quinone) activity"/>
    <property type="evidence" value="ECO:0007669"/>
    <property type="project" value="UniProtKB-EC"/>
</dbReference>
<keyword evidence="8" id="KW-0479">Metal-binding</keyword>
<evidence type="ECO:0000259" key="15">
    <source>
        <dbReference type="PROSITE" id="PS51379"/>
    </source>
</evidence>
<evidence type="ECO:0000256" key="12">
    <source>
        <dbReference type="ARBA" id="ARBA00023291"/>
    </source>
</evidence>
<evidence type="ECO:0000256" key="9">
    <source>
        <dbReference type="ARBA" id="ARBA00023002"/>
    </source>
</evidence>
<dbReference type="Proteomes" id="UP000533269">
    <property type="component" value="Unassembled WGS sequence"/>
</dbReference>
<dbReference type="PROSITE" id="PS51379">
    <property type="entry name" value="4FE4S_FER_2"/>
    <property type="match status" value="1"/>
</dbReference>
<sequence>MSTFETSPSETNAEAGPAKSAERAHEGAGGAKPREGGNESKTGEIPSFPVTVKIRRYDPEQDSEPHWESYDLIMHGTDRVLDALHKVKWEIDGRLVFRRSCAHGVCGSDAMRINGRNRLACKTLLKDLDIKKPIVIEPIKGLPVEKDLIVDMEPFFAAYREVMPFLVTKGAEPTRERIQSQADRERFDDTTKCILCAACTSSCPVFWNDGQYFGPAAIVNAHRFIFDSRDAASDLRLEILNDKEGVWRCRTTFNCSEACPRGIQVTKAIAEVKQALISRKV</sequence>
<dbReference type="GO" id="GO:0046872">
    <property type="term" value="F:metal ion binding"/>
    <property type="evidence" value="ECO:0007669"/>
    <property type="project" value="UniProtKB-KW"/>
</dbReference>
<evidence type="ECO:0000256" key="8">
    <source>
        <dbReference type="ARBA" id="ARBA00022723"/>
    </source>
</evidence>
<dbReference type="EC" id="1.3.5.1" evidence="4"/>